<gene>
    <name evidence="6" type="ORF">CAY53_11195</name>
</gene>
<evidence type="ECO:0000313" key="7">
    <source>
        <dbReference type="Proteomes" id="UP000239867"/>
    </source>
</evidence>
<keyword evidence="5" id="KW-0472">Membrane</keyword>
<name>A0A2L1GQQ9_9BACT</name>
<dbReference type="InterPro" id="IPR051012">
    <property type="entry name" value="CellSynth/LPSAsmb/PSIAsmb"/>
</dbReference>
<feature type="transmembrane region" description="Helical" evidence="5">
    <location>
        <begin position="51"/>
        <end position="72"/>
    </location>
</feature>
<dbReference type="Pfam" id="PF13174">
    <property type="entry name" value="TPR_6"/>
    <property type="match status" value="1"/>
</dbReference>
<organism evidence="6 7">
    <name type="scientific">Desulfobulbus oralis</name>
    <dbReference type="NCBI Taxonomy" id="1986146"/>
    <lineage>
        <taxon>Bacteria</taxon>
        <taxon>Pseudomonadati</taxon>
        <taxon>Thermodesulfobacteriota</taxon>
        <taxon>Desulfobulbia</taxon>
        <taxon>Desulfobulbales</taxon>
        <taxon>Desulfobulbaceae</taxon>
        <taxon>Desulfobulbus</taxon>
    </lineage>
</organism>
<dbReference type="OrthoDB" id="5338908at2"/>
<feature type="repeat" description="TPR" evidence="3">
    <location>
        <begin position="147"/>
        <end position="180"/>
    </location>
</feature>
<dbReference type="Gene3D" id="1.25.40.10">
    <property type="entry name" value="Tetratricopeptide repeat domain"/>
    <property type="match status" value="1"/>
</dbReference>
<protein>
    <submittedName>
        <fullName evidence="6">Uncharacterized protein</fullName>
    </submittedName>
</protein>
<feature type="region of interest" description="Disordered" evidence="4">
    <location>
        <begin position="226"/>
        <end position="261"/>
    </location>
</feature>
<dbReference type="AlphaFoldDB" id="A0A2L1GQQ9"/>
<evidence type="ECO:0000256" key="1">
    <source>
        <dbReference type="ARBA" id="ARBA00022737"/>
    </source>
</evidence>
<keyword evidence="2 3" id="KW-0802">TPR repeat</keyword>
<sequence length="261" mass="27671">MPCPALSPHKGRSPFMPKTPDDYPNPVASTAESRPPPSMQSPGGSVSRSTLYLAVCAACILGFVGGVGYSAFKAAPAPAPAQQTTDKPRQPGVITPEMLVALEQRAEQDPDNAKVWEELGNAFSDHGQAEDAIAAYTRALAVDPDNHDVRTDLGSAFFQAGKPELALLEFDKVLSIDPNHPQARFNRGVVLYNGLGAKQGALAEWKQLLTSHPNLITPGGMPLKDFIQAAEADEAESAPRRQGGELGSEVAPARSPETKKP</sequence>
<accession>A0A2L1GQQ9</accession>
<evidence type="ECO:0000256" key="5">
    <source>
        <dbReference type="SAM" id="Phobius"/>
    </source>
</evidence>
<dbReference type="InterPro" id="IPR019734">
    <property type="entry name" value="TPR_rpt"/>
</dbReference>
<reference evidence="6 7" key="1">
    <citation type="journal article" date="2018" name="MBio">
        <title>Insights into the evolution of host association through the isolation and characterization of a novel human periodontal pathobiont, Desulfobulbus oralis.</title>
        <authorList>
            <person name="Cross K.L."/>
            <person name="Chirania P."/>
            <person name="Xiong W."/>
            <person name="Beall C.J."/>
            <person name="Elkins J.G."/>
            <person name="Giannone R.J."/>
            <person name="Griffen A.L."/>
            <person name="Guss A.M."/>
            <person name="Hettich R.L."/>
            <person name="Joshi S.S."/>
            <person name="Mokrzan E.M."/>
            <person name="Martin R.K."/>
            <person name="Zhulin I.B."/>
            <person name="Leys E.J."/>
            <person name="Podar M."/>
        </authorList>
    </citation>
    <scope>NUCLEOTIDE SEQUENCE [LARGE SCALE GENOMIC DNA]</scope>
    <source>
        <strain evidence="6 7">ORNL</strain>
    </source>
</reference>
<dbReference type="PANTHER" id="PTHR45586">
    <property type="entry name" value="TPR REPEAT-CONTAINING PROTEIN PA4667"/>
    <property type="match status" value="1"/>
</dbReference>
<dbReference type="EMBL" id="CP021255">
    <property type="protein sequence ID" value="AVD71967.1"/>
    <property type="molecule type" value="Genomic_DNA"/>
</dbReference>
<keyword evidence="5" id="KW-1133">Transmembrane helix</keyword>
<evidence type="ECO:0000313" key="6">
    <source>
        <dbReference type="EMBL" id="AVD71967.1"/>
    </source>
</evidence>
<feature type="repeat" description="TPR" evidence="3">
    <location>
        <begin position="113"/>
        <end position="146"/>
    </location>
</feature>
<dbReference type="SUPFAM" id="SSF48452">
    <property type="entry name" value="TPR-like"/>
    <property type="match status" value="1"/>
</dbReference>
<keyword evidence="5" id="KW-0812">Transmembrane</keyword>
<dbReference type="PROSITE" id="PS50005">
    <property type="entry name" value="TPR"/>
    <property type="match status" value="2"/>
</dbReference>
<dbReference type="KEGG" id="deo:CAY53_11195"/>
<evidence type="ECO:0000256" key="4">
    <source>
        <dbReference type="SAM" id="MobiDB-lite"/>
    </source>
</evidence>
<dbReference type="PANTHER" id="PTHR45586:SF1">
    <property type="entry name" value="LIPOPOLYSACCHARIDE ASSEMBLY PROTEIN B"/>
    <property type="match status" value="1"/>
</dbReference>
<feature type="region of interest" description="Disordered" evidence="4">
    <location>
        <begin position="1"/>
        <end position="45"/>
    </location>
</feature>
<dbReference type="PROSITE" id="PS50293">
    <property type="entry name" value="TPR_REGION"/>
    <property type="match status" value="1"/>
</dbReference>
<dbReference type="SMART" id="SM00028">
    <property type="entry name" value="TPR"/>
    <property type="match status" value="3"/>
</dbReference>
<evidence type="ECO:0000256" key="2">
    <source>
        <dbReference type="ARBA" id="ARBA00022803"/>
    </source>
</evidence>
<evidence type="ECO:0000256" key="3">
    <source>
        <dbReference type="PROSITE-ProRule" id="PRU00339"/>
    </source>
</evidence>
<dbReference type="InterPro" id="IPR011990">
    <property type="entry name" value="TPR-like_helical_dom_sf"/>
</dbReference>
<keyword evidence="7" id="KW-1185">Reference proteome</keyword>
<dbReference type="Pfam" id="PF13432">
    <property type="entry name" value="TPR_16"/>
    <property type="match status" value="1"/>
</dbReference>
<dbReference type="Proteomes" id="UP000239867">
    <property type="component" value="Chromosome"/>
</dbReference>
<proteinExistence type="predicted"/>
<keyword evidence="1" id="KW-0677">Repeat</keyword>